<reference evidence="2 3" key="1">
    <citation type="submission" date="2023-02" db="EMBL/GenBank/DDBJ databases">
        <title>LHISI_Scaffold_Assembly.</title>
        <authorList>
            <person name="Stuart O.P."/>
            <person name="Cleave R."/>
            <person name="Magrath M.J.L."/>
            <person name="Mikheyev A.S."/>
        </authorList>
    </citation>
    <scope>NUCLEOTIDE SEQUENCE [LARGE SCALE GENOMIC DNA]</scope>
    <source>
        <strain evidence="2">Daus_M_001</strain>
        <tissue evidence="2">Leg muscle</tissue>
    </source>
</reference>
<proteinExistence type="predicted"/>
<name>A0ABQ9HCI3_9NEOP</name>
<dbReference type="EMBL" id="JARBHB010000006">
    <property type="protein sequence ID" value="KAJ8881964.1"/>
    <property type="molecule type" value="Genomic_DNA"/>
</dbReference>
<sequence>MVSHAKATVRLQRTRARANLVRCCLQVERDDVNAHRAARTRIHCRNVSLLLTSVYNENGEPLLRDGSCQCNRRNGTHDIHNAIQTRYHESKHARFTGRMSLSAPVGIHMQVWGSDVCLRLSSKVLTLPWTAFTRMRAAVVSGDVDGQFPGDVDGQFPDDVPASRREGRGFQAALSPRSGDSRPRTTCRPHAGTAAAERVACSPPTKANRVQSLAGSLPDLRWWESCRTMPLVGGFSRGSPVPPPFHSGAAPYSPQSSAFKTSFLRAAAESGLKKCSLYLESPIECCMTVLARRDAVAVRRRGRRLFDPNPPQDNKIPSTVPDRQPSGYDPAANRKSPSSAPVHGCETKKYER</sequence>
<feature type="region of interest" description="Disordered" evidence="1">
    <location>
        <begin position="149"/>
        <end position="186"/>
    </location>
</feature>
<gene>
    <name evidence="2" type="ORF">PR048_018452</name>
</gene>
<accession>A0ABQ9HCI3</accession>
<organism evidence="2 3">
    <name type="scientific">Dryococelus australis</name>
    <dbReference type="NCBI Taxonomy" id="614101"/>
    <lineage>
        <taxon>Eukaryota</taxon>
        <taxon>Metazoa</taxon>
        <taxon>Ecdysozoa</taxon>
        <taxon>Arthropoda</taxon>
        <taxon>Hexapoda</taxon>
        <taxon>Insecta</taxon>
        <taxon>Pterygota</taxon>
        <taxon>Neoptera</taxon>
        <taxon>Polyneoptera</taxon>
        <taxon>Phasmatodea</taxon>
        <taxon>Verophasmatodea</taxon>
        <taxon>Anareolatae</taxon>
        <taxon>Phasmatidae</taxon>
        <taxon>Eurycanthinae</taxon>
        <taxon>Dryococelus</taxon>
    </lineage>
</organism>
<evidence type="ECO:0000313" key="2">
    <source>
        <dbReference type="EMBL" id="KAJ8881964.1"/>
    </source>
</evidence>
<keyword evidence="3" id="KW-1185">Reference proteome</keyword>
<comment type="caution">
    <text evidence="2">The sequence shown here is derived from an EMBL/GenBank/DDBJ whole genome shotgun (WGS) entry which is preliminary data.</text>
</comment>
<feature type="region of interest" description="Disordered" evidence="1">
    <location>
        <begin position="302"/>
        <end position="352"/>
    </location>
</feature>
<dbReference type="Proteomes" id="UP001159363">
    <property type="component" value="Chromosome 5"/>
</dbReference>
<evidence type="ECO:0000313" key="3">
    <source>
        <dbReference type="Proteomes" id="UP001159363"/>
    </source>
</evidence>
<protein>
    <submittedName>
        <fullName evidence="2">Uncharacterized protein</fullName>
    </submittedName>
</protein>
<evidence type="ECO:0000256" key="1">
    <source>
        <dbReference type="SAM" id="MobiDB-lite"/>
    </source>
</evidence>